<dbReference type="GO" id="GO:0043022">
    <property type="term" value="F:ribosome binding"/>
    <property type="evidence" value="ECO:0007669"/>
    <property type="project" value="UniProtKB-UniRule"/>
</dbReference>
<dbReference type="Pfam" id="PF01287">
    <property type="entry name" value="eIF-5a"/>
    <property type="match status" value="1"/>
</dbReference>
<evidence type="ECO:0000259" key="9">
    <source>
        <dbReference type="SMART" id="SM01376"/>
    </source>
</evidence>
<comment type="subcellular location">
    <subcellularLocation>
        <location evidence="1">Cytoplasm</location>
    </subcellularLocation>
</comment>
<comment type="function">
    <text evidence="8">Translation factor that promotes translation elongation and termination, particularly upon ribosome stalling at specific amino acid sequence contexts. Binds between the exit (E) and peptidyl (P) site of the ribosome and promotes rescue of stalled ribosome: specifically required for efficient translation of polyproline-containing peptides as well as other motifs that stall the ribosome. Acts as ribosome quality control (RQC) cofactor by joining the RQC complex to facilitate peptidyl transfer during CAT tailing step.</text>
</comment>
<proteinExistence type="inferred from homology"/>
<dbReference type="FunFam" id="2.30.30.30:FF:000007">
    <property type="entry name" value="Eukaryotic translation initiation factor 5A"/>
    <property type="match status" value="1"/>
</dbReference>
<keyword evidence="3" id="KW-0963">Cytoplasm</keyword>
<dbReference type="SMART" id="SM01376">
    <property type="entry name" value="eIF-5a"/>
    <property type="match status" value="1"/>
</dbReference>
<keyword evidence="4" id="KW-0251">Elongation factor</keyword>
<dbReference type="GO" id="GO:0003746">
    <property type="term" value="F:translation elongation factor activity"/>
    <property type="evidence" value="ECO:0007669"/>
    <property type="project" value="UniProtKB-UniRule"/>
</dbReference>
<dbReference type="GO" id="GO:0045905">
    <property type="term" value="P:positive regulation of translational termination"/>
    <property type="evidence" value="ECO:0007669"/>
    <property type="project" value="UniProtKB-UniRule"/>
</dbReference>
<dbReference type="FunFam" id="2.40.50.140:FF:000034">
    <property type="entry name" value="Eukaryotic translation initiation factor 5A"/>
    <property type="match status" value="1"/>
</dbReference>
<comment type="PTM">
    <text evidence="8">eIF-5A seems to be the only eukaryotic protein to have a hypusine residue which is a post-translational modification of a lysine by the addition of a butylamino group.</text>
</comment>
<evidence type="ECO:0000313" key="11">
    <source>
        <dbReference type="Proteomes" id="UP000054144"/>
    </source>
</evidence>
<dbReference type="SUPFAM" id="SSF50249">
    <property type="entry name" value="Nucleic acid-binding proteins"/>
    <property type="match status" value="1"/>
</dbReference>
<dbReference type="PROSITE" id="PS00302">
    <property type="entry name" value="IF5A_HYPUSINE"/>
    <property type="match status" value="1"/>
</dbReference>
<dbReference type="AlphaFoldDB" id="A0A0D7AAE1"/>
<dbReference type="GO" id="GO:0006452">
    <property type="term" value="P:translational frameshifting"/>
    <property type="evidence" value="ECO:0007669"/>
    <property type="project" value="UniProtKB-ARBA"/>
</dbReference>
<dbReference type="Proteomes" id="UP000054144">
    <property type="component" value="Unassembled WGS sequence"/>
</dbReference>
<evidence type="ECO:0000256" key="2">
    <source>
        <dbReference type="ARBA" id="ARBA00006016"/>
    </source>
</evidence>
<keyword evidence="10" id="KW-0396">Initiation factor</keyword>
<dbReference type="EMBL" id="KN881930">
    <property type="protein sequence ID" value="KIY47655.1"/>
    <property type="molecule type" value="Genomic_DNA"/>
</dbReference>
<evidence type="ECO:0000256" key="4">
    <source>
        <dbReference type="ARBA" id="ARBA00022768"/>
    </source>
</evidence>
<evidence type="ECO:0000256" key="7">
    <source>
        <dbReference type="ARBA" id="ARBA00023071"/>
    </source>
</evidence>
<dbReference type="InterPro" id="IPR014722">
    <property type="entry name" value="Rib_uL2_dom2"/>
</dbReference>
<sequence length="160" mass="17411">MSDDEHHDHLFEQASAGASLTFPMQCSALRKNGHVVIKGRPCKIVEMSTSKTGKHGHAKVHLVAIDIFTSKKMEDICPSTHNLDVPHVTRSEYQLVNIDDGFLNLMTNDGTSKDDVKVPEGELGTQIQADFDEGKDLLVTIVSAMGEEQAISVKEAPKGA</sequence>
<keyword evidence="5" id="KW-0694">RNA-binding</keyword>
<evidence type="ECO:0000313" key="10">
    <source>
        <dbReference type="EMBL" id="KIY47655.1"/>
    </source>
</evidence>
<dbReference type="InterPro" id="IPR019769">
    <property type="entry name" value="Trans_elong_IF5A_hypusine_site"/>
</dbReference>
<dbReference type="PANTHER" id="PTHR11673">
    <property type="entry name" value="TRANSLATION INITIATION FACTOR 5A FAMILY MEMBER"/>
    <property type="match status" value="1"/>
</dbReference>
<evidence type="ECO:0000256" key="1">
    <source>
        <dbReference type="ARBA" id="ARBA00004496"/>
    </source>
</evidence>
<dbReference type="InterPro" id="IPR048670">
    <property type="entry name" value="IF5A-like_N"/>
</dbReference>
<dbReference type="Gene3D" id="2.30.30.30">
    <property type="match status" value="1"/>
</dbReference>
<dbReference type="GO" id="GO:0045901">
    <property type="term" value="P:positive regulation of translational elongation"/>
    <property type="evidence" value="ECO:0007669"/>
    <property type="project" value="UniProtKB-UniRule"/>
</dbReference>
<dbReference type="Gene3D" id="2.40.50.140">
    <property type="entry name" value="Nucleic acid-binding proteins"/>
    <property type="match status" value="1"/>
</dbReference>
<dbReference type="InterPro" id="IPR001884">
    <property type="entry name" value="IF5A-like"/>
</dbReference>
<dbReference type="GO" id="GO:0005737">
    <property type="term" value="C:cytoplasm"/>
    <property type="evidence" value="ECO:0007669"/>
    <property type="project" value="UniProtKB-SubCell"/>
</dbReference>
<evidence type="ECO:0000256" key="3">
    <source>
        <dbReference type="ARBA" id="ARBA00022490"/>
    </source>
</evidence>
<dbReference type="Pfam" id="PF21485">
    <property type="entry name" value="IF5A-like_N"/>
    <property type="match status" value="1"/>
</dbReference>
<protein>
    <recommendedName>
        <fullName evidence="8">Eukaryotic translation initiation factor 5A</fullName>
        <shortName evidence="8">eIF-5A</shortName>
    </recommendedName>
</protein>
<evidence type="ECO:0000256" key="5">
    <source>
        <dbReference type="ARBA" id="ARBA00022884"/>
    </source>
</evidence>
<dbReference type="NCBIfam" id="TIGR00037">
    <property type="entry name" value="eIF_5A"/>
    <property type="match status" value="1"/>
</dbReference>
<dbReference type="SUPFAM" id="SSF50104">
    <property type="entry name" value="Translation proteins SH3-like domain"/>
    <property type="match status" value="1"/>
</dbReference>
<feature type="domain" description="Translation initiation factor 5A C-terminal" evidence="9">
    <location>
        <begin position="87"/>
        <end position="154"/>
    </location>
</feature>
<dbReference type="GO" id="GO:0003723">
    <property type="term" value="F:RNA binding"/>
    <property type="evidence" value="ECO:0007669"/>
    <property type="project" value="UniProtKB-KW"/>
</dbReference>
<dbReference type="OrthoDB" id="9975114at2759"/>
<reference evidence="10 11" key="1">
    <citation type="journal article" date="2015" name="Fungal Genet. Biol.">
        <title>Evolution of novel wood decay mechanisms in Agaricales revealed by the genome sequences of Fistulina hepatica and Cylindrobasidium torrendii.</title>
        <authorList>
            <person name="Floudas D."/>
            <person name="Held B.W."/>
            <person name="Riley R."/>
            <person name="Nagy L.G."/>
            <person name="Koehler G."/>
            <person name="Ransdell A.S."/>
            <person name="Younus H."/>
            <person name="Chow J."/>
            <person name="Chiniquy J."/>
            <person name="Lipzen A."/>
            <person name="Tritt A."/>
            <person name="Sun H."/>
            <person name="Haridas S."/>
            <person name="LaButti K."/>
            <person name="Ohm R.A."/>
            <person name="Kues U."/>
            <person name="Blanchette R.A."/>
            <person name="Grigoriev I.V."/>
            <person name="Minto R.E."/>
            <person name="Hibbett D.S."/>
        </authorList>
    </citation>
    <scope>NUCLEOTIDE SEQUENCE [LARGE SCALE GENOMIC DNA]</scope>
    <source>
        <strain evidence="10 11">ATCC 64428</strain>
    </source>
</reference>
<keyword evidence="6 8" id="KW-0648">Protein biosynthesis</keyword>
<dbReference type="GO" id="GO:0003743">
    <property type="term" value="F:translation initiation factor activity"/>
    <property type="evidence" value="ECO:0007669"/>
    <property type="project" value="UniProtKB-KW"/>
</dbReference>
<dbReference type="InterPro" id="IPR012340">
    <property type="entry name" value="NA-bd_OB-fold"/>
</dbReference>
<name>A0A0D7AAE1_9AGAR</name>
<keyword evidence="11" id="KW-1185">Reference proteome</keyword>
<dbReference type="CDD" id="cd04468">
    <property type="entry name" value="S1_eIF5A"/>
    <property type="match status" value="1"/>
</dbReference>
<keyword evidence="7 8" id="KW-0385">Hypusine</keyword>
<dbReference type="InterPro" id="IPR020189">
    <property type="entry name" value="IF5A_C"/>
</dbReference>
<dbReference type="PIRSF" id="PIRSF003025">
    <property type="entry name" value="eIF5A"/>
    <property type="match status" value="1"/>
</dbReference>
<organism evidence="10 11">
    <name type="scientific">Fistulina hepatica ATCC 64428</name>
    <dbReference type="NCBI Taxonomy" id="1128425"/>
    <lineage>
        <taxon>Eukaryota</taxon>
        <taxon>Fungi</taxon>
        <taxon>Dikarya</taxon>
        <taxon>Basidiomycota</taxon>
        <taxon>Agaricomycotina</taxon>
        <taxon>Agaricomycetes</taxon>
        <taxon>Agaricomycetidae</taxon>
        <taxon>Agaricales</taxon>
        <taxon>Fistulinaceae</taxon>
        <taxon>Fistulina</taxon>
    </lineage>
</organism>
<accession>A0A0D7AAE1</accession>
<gene>
    <name evidence="10" type="ORF">FISHEDRAFT_74457</name>
</gene>
<evidence type="ECO:0000256" key="8">
    <source>
        <dbReference type="RuleBase" id="RU362005"/>
    </source>
</evidence>
<comment type="similarity">
    <text evidence="2 8">Belongs to the eIF-5A family.</text>
</comment>
<evidence type="ECO:0000256" key="6">
    <source>
        <dbReference type="ARBA" id="ARBA00022917"/>
    </source>
</evidence>
<dbReference type="InterPro" id="IPR008991">
    <property type="entry name" value="Translation_prot_SH3-like_sf"/>
</dbReference>